<evidence type="ECO:0000313" key="2">
    <source>
        <dbReference type="EMBL" id="PVY33586.1"/>
    </source>
</evidence>
<organism evidence="2 3">
    <name type="scientific">Victivallis vadensis</name>
    <dbReference type="NCBI Taxonomy" id="172901"/>
    <lineage>
        <taxon>Bacteria</taxon>
        <taxon>Pseudomonadati</taxon>
        <taxon>Lentisphaerota</taxon>
        <taxon>Lentisphaeria</taxon>
        <taxon>Victivallales</taxon>
        <taxon>Victivallaceae</taxon>
        <taxon>Victivallis</taxon>
    </lineage>
</organism>
<evidence type="ECO:0000313" key="4">
    <source>
        <dbReference type="Proteomes" id="UP000576225"/>
    </source>
</evidence>
<keyword evidence="3" id="KW-1185">Reference proteome</keyword>
<reference evidence="1 4" key="2">
    <citation type="submission" date="2020-04" db="EMBL/GenBank/DDBJ databases">
        <authorList>
            <person name="Hitch T.C.A."/>
            <person name="Wylensek D."/>
            <person name="Clavel T."/>
        </authorList>
    </citation>
    <scope>NUCLEOTIDE SEQUENCE [LARGE SCALE GENOMIC DNA]</scope>
    <source>
        <strain evidence="1 4">COR2-253-APC-1A</strain>
    </source>
</reference>
<dbReference type="Proteomes" id="UP000245959">
    <property type="component" value="Unassembled WGS sequence"/>
</dbReference>
<dbReference type="RefSeq" id="WP_116885907.1">
    <property type="nucleotide sequence ID" value="NZ_CAJKCJ010000010.1"/>
</dbReference>
<accession>A0A2U1ADE3</accession>
<name>A0A2U1ADE3_9BACT</name>
<comment type="caution">
    <text evidence="2">The sequence shown here is derived from an EMBL/GenBank/DDBJ whole genome shotgun (WGS) entry which is preliminary data.</text>
</comment>
<dbReference type="GeneID" id="78297168"/>
<dbReference type="Proteomes" id="UP000576225">
    <property type="component" value="Unassembled WGS sequence"/>
</dbReference>
<dbReference type="EMBL" id="JABAEW010000006">
    <property type="protein sequence ID" value="NMD85916.1"/>
    <property type="molecule type" value="Genomic_DNA"/>
</dbReference>
<dbReference type="EMBL" id="QEKH01000050">
    <property type="protein sequence ID" value="PVY33586.1"/>
    <property type="molecule type" value="Genomic_DNA"/>
</dbReference>
<proteinExistence type="predicted"/>
<protein>
    <submittedName>
        <fullName evidence="2">Uncharacterized protein</fullName>
    </submittedName>
</protein>
<evidence type="ECO:0000313" key="3">
    <source>
        <dbReference type="Proteomes" id="UP000245959"/>
    </source>
</evidence>
<gene>
    <name evidence="2" type="ORF">C8D82_1505</name>
    <name evidence="1" type="ORF">HF882_04890</name>
</gene>
<evidence type="ECO:0000313" key="1">
    <source>
        <dbReference type="EMBL" id="NMD85916.1"/>
    </source>
</evidence>
<reference evidence="2 3" key="1">
    <citation type="submission" date="2018-04" db="EMBL/GenBank/DDBJ databases">
        <title>Genomic Encyclopedia of Type Strains, Phase IV (KMG-IV): sequencing the most valuable type-strain genomes for metagenomic binning, comparative biology and taxonomic classification.</title>
        <authorList>
            <person name="Goeker M."/>
        </authorList>
    </citation>
    <scope>NUCLEOTIDE SEQUENCE [LARGE SCALE GENOMIC DNA]</scope>
    <source>
        <strain evidence="2 3">DSM 14823</strain>
    </source>
</reference>
<sequence length="61" mass="6859">MKHEFYDVKTKSKVSADITECVTFGEGSRVRYAFKGVTADGRNLTAFVGKDVWEKAKKAKK</sequence>
<dbReference type="AlphaFoldDB" id="A0A2U1ADE3"/>